<dbReference type="Proteomes" id="UP001060085">
    <property type="component" value="Linkage Group LG08"/>
</dbReference>
<dbReference type="EMBL" id="CM044708">
    <property type="protein sequence ID" value="KAI5650474.1"/>
    <property type="molecule type" value="Genomic_DNA"/>
</dbReference>
<sequence>MSSQTQDSNEDKSKTDDSNSNAFFDIYGPEARADVVFKQPEANSTLNLHDVQGLVTWVLGEGFMPSWVFIKNKPLIPKVVMLYMPGLDAALYLSQSKLLKSLKEFCGIPRAVLALSCASDGMRTIDTLLTCPTKRKRDAIQPNSRKSSRKSEEGACTSGSEDPSSIDDLKDLPFPLTYYTLTAKELEENCYYNSKNRPDFLSTLPAPSGTPPYEILALDCEMCITSKGFELTRVTLVDVKKQVVLDKLVKPLNAIVDYNTRYSGITWEMLNGVNTTLKDIQEEFLQLVYKETILVGHSLENDLLALKICHDLVIDTAVLYKHPCGRSYKTALRVLARKFLCKEIQDSGNGHDSIEDARATMELALLKIRHGPDFGSPPSFLRKKLLTVLGEYGKASSIIDDISIVKRYASELSNSIPVSSDDEALSKARKEVRNDKVHFIWTQFSELNRYFKGHADDPEKLNRKLAEMIAMLTCSKKLNGRKSIKYNATPELKDILSLMDGRIRSLHSSLPVNSMLIICTGHGDTAIVQRLRDILAERTETSLSRDKLVKVLEELQAQAEVGMCFVGIKH</sequence>
<gene>
    <name evidence="1" type="ORF">M9H77_36479</name>
</gene>
<organism evidence="1 2">
    <name type="scientific">Catharanthus roseus</name>
    <name type="common">Madagascar periwinkle</name>
    <name type="synonym">Vinca rosea</name>
    <dbReference type="NCBI Taxonomy" id="4058"/>
    <lineage>
        <taxon>Eukaryota</taxon>
        <taxon>Viridiplantae</taxon>
        <taxon>Streptophyta</taxon>
        <taxon>Embryophyta</taxon>
        <taxon>Tracheophyta</taxon>
        <taxon>Spermatophyta</taxon>
        <taxon>Magnoliopsida</taxon>
        <taxon>eudicotyledons</taxon>
        <taxon>Gunneridae</taxon>
        <taxon>Pentapetalae</taxon>
        <taxon>asterids</taxon>
        <taxon>lamiids</taxon>
        <taxon>Gentianales</taxon>
        <taxon>Apocynaceae</taxon>
        <taxon>Rauvolfioideae</taxon>
        <taxon>Vinceae</taxon>
        <taxon>Catharanthinae</taxon>
        <taxon>Catharanthus</taxon>
    </lineage>
</organism>
<reference evidence="2" key="1">
    <citation type="journal article" date="2023" name="Nat. Plants">
        <title>Single-cell RNA sequencing provides a high-resolution roadmap for understanding the multicellular compartmentation of specialized metabolism.</title>
        <authorList>
            <person name="Sun S."/>
            <person name="Shen X."/>
            <person name="Li Y."/>
            <person name="Li Y."/>
            <person name="Wang S."/>
            <person name="Li R."/>
            <person name="Zhang H."/>
            <person name="Shen G."/>
            <person name="Guo B."/>
            <person name="Wei J."/>
            <person name="Xu J."/>
            <person name="St-Pierre B."/>
            <person name="Chen S."/>
            <person name="Sun C."/>
        </authorList>
    </citation>
    <scope>NUCLEOTIDE SEQUENCE [LARGE SCALE GENOMIC DNA]</scope>
</reference>
<keyword evidence="2" id="KW-1185">Reference proteome</keyword>
<accession>A0ACB9ZTQ4</accession>
<proteinExistence type="predicted"/>
<protein>
    <submittedName>
        <fullName evidence="1">Uncharacterized protein</fullName>
    </submittedName>
</protein>
<comment type="caution">
    <text evidence="1">The sequence shown here is derived from an EMBL/GenBank/DDBJ whole genome shotgun (WGS) entry which is preliminary data.</text>
</comment>
<evidence type="ECO:0000313" key="2">
    <source>
        <dbReference type="Proteomes" id="UP001060085"/>
    </source>
</evidence>
<name>A0ACB9ZTQ4_CATRO</name>
<evidence type="ECO:0000313" key="1">
    <source>
        <dbReference type="EMBL" id="KAI5650474.1"/>
    </source>
</evidence>